<keyword evidence="3" id="KW-1185">Reference proteome</keyword>
<sequence>MPANHPIINNSAHSSMSTAVDSDLLSIILNVSPVFLTLIVLSFLFIAYKSINKFFMTEALTETQLKKELNYQTIAYAVFMSAMAGFMADMYLSLPVSIFIACCSLYVIYLFIRFLTPKT</sequence>
<evidence type="ECO:0000313" key="3">
    <source>
        <dbReference type="Proteomes" id="UP001302274"/>
    </source>
</evidence>
<organism evidence="2 3">
    <name type="scientific">Bacteriovorax antarcticus</name>
    <dbReference type="NCBI Taxonomy" id="3088717"/>
    <lineage>
        <taxon>Bacteria</taxon>
        <taxon>Pseudomonadati</taxon>
        <taxon>Bdellovibrionota</taxon>
        <taxon>Bacteriovoracia</taxon>
        <taxon>Bacteriovoracales</taxon>
        <taxon>Bacteriovoracaceae</taxon>
        <taxon>Bacteriovorax</taxon>
    </lineage>
</organism>
<keyword evidence="1" id="KW-0472">Membrane</keyword>
<dbReference type="Proteomes" id="UP001302274">
    <property type="component" value="Unassembled WGS sequence"/>
</dbReference>
<name>A0ABU5VRS3_9BACT</name>
<gene>
    <name evidence="2" type="ORF">SHI21_00815</name>
</gene>
<feature type="transmembrane region" description="Helical" evidence="1">
    <location>
        <begin position="69"/>
        <end position="88"/>
    </location>
</feature>
<protein>
    <submittedName>
        <fullName evidence="2">Uncharacterized protein</fullName>
    </submittedName>
</protein>
<proteinExistence type="predicted"/>
<reference evidence="2 3" key="1">
    <citation type="submission" date="2023-11" db="EMBL/GenBank/DDBJ databases">
        <title>A Novel Polar Bacteriovorax (B. antarcticus) Isolated from the Biocrust in Antarctica.</title>
        <authorList>
            <person name="Mun W."/>
            <person name="Choi S.Y."/>
            <person name="Mitchell R.J."/>
        </authorList>
    </citation>
    <scope>NUCLEOTIDE SEQUENCE [LARGE SCALE GENOMIC DNA]</scope>
    <source>
        <strain evidence="2 3">PP10</strain>
    </source>
</reference>
<feature type="transmembrane region" description="Helical" evidence="1">
    <location>
        <begin position="94"/>
        <end position="112"/>
    </location>
</feature>
<accession>A0ABU5VRS3</accession>
<comment type="caution">
    <text evidence="2">The sequence shown here is derived from an EMBL/GenBank/DDBJ whole genome shotgun (WGS) entry which is preliminary data.</text>
</comment>
<evidence type="ECO:0000313" key="2">
    <source>
        <dbReference type="EMBL" id="MEA9354725.1"/>
    </source>
</evidence>
<dbReference type="RefSeq" id="WP_323574206.1">
    <property type="nucleotide sequence ID" value="NZ_JAYGJQ010000001.1"/>
</dbReference>
<dbReference type="EMBL" id="JAYGJQ010000001">
    <property type="protein sequence ID" value="MEA9354725.1"/>
    <property type="molecule type" value="Genomic_DNA"/>
</dbReference>
<feature type="transmembrane region" description="Helical" evidence="1">
    <location>
        <begin position="24"/>
        <end position="48"/>
    </location>
</feature>
<keyword evidence="1" id="KW-1133">Transmembrane helix</keyword>
<evidence type="ECO:0000256" key="1">
    <source>
        <dbReference type="SAM" id="Phobius"/>
    </source>
</evidence>
<keyword evidence="1" id="KW-0812">Transmembrane</keyword>